<feature type="compositionally biased region" description="Low complexity" evidence="1">
    <location>
        <begin position="234"/>
        <end position="251"/>
    </location>
</feature>
<feature type="compositionally biased region" description="Polar residues" evidence="1">
    <location>
        <begin position="262"/>
        <end position="281"/>
    </location>
</feature>
<dbReference type="AlphaFoldDB" id="A0A7S4SJF3"/>
<evidence type="ECO:0000256" key="1">
    <source>
        <dbReference type="SAM" id="MobiDB-lite"/>
    </source>
</evidence>
<reference evidence="2" key="1">
    <citation type="submission" date="2021-01" db="EMBL/GenBank/DDBJ databases">
        <authorList>
            <person name="Corre E."/>
            <person name="Pelletier E."/>
            <person name="Niang G."/>
            <person name="Scheremetjew M."/>
            <person name="Finn R."/>
            <person name="Kale V."/>
            <person name="Holt S."/>
            <person name="Cochrane G."/>
            <person name="Meng A."/>
            <person name="Brown T."/>
            <person name="Cohen L."/>
        </authorList>
    </citation>
    <scope>NUCLEOTIDE SEQUENCE</scope>
    <source>
        <strain evidence="2">CCMP3105</strain>
    </source>
</reference>
<feature type="compositionally biased region" description="Low complexity" evidence="1">
    <location>
        <begin position="111"/>
        <end position="128"/>
    </location>
</feature>
<accession>A0A7S4SJF3</accession>
<feature type="compositionally biased region" description="Low complexity" evidence="1">
    <location>
        <begin position="168"/>
        <end position="184"/>
    </location>
</feature>
<feature type="compositionally biased region" description="Pro residues" evidence="1">
    <location>
        <begin position="51"/>
        <end position="64"/>
    </location>
</feature>
<feature type="compositionally biased region" description="Pro residues" evidence="1">
    <location>
        <begin position="152"/>
        <end position="167"/>
    </location>
</feature>
<feature type="compositionally biased region" description="Low complexity" evidence="1">
    <location>
        <begin position="39"/>
        <end position="50"/>
    </location>
</feature>
<protein>
    <submittedName>
        <fullName evidence="2">Uncharacterized protein</fullName>
    </submittedName>
</protein>
<gene>
    <name evidence="2" type="ORF">AMON00008_LOCUS51138</name>
</gene>
<feature type="compositionally biased region" description="Low complexity" evidence="1">
    <location>
        <begin position="85"/>
        <end position="95"/>
    </location>
</feature>
<name>A0A7S4SJF3_9DINO</name>
<feature type="compositionally biased region" description="Low complexity" evidence="1">
    <location>
        <begin position="354"/>
        <end position="367"/>
    </location>
</feature>
<feature type="compositionally biased region" description="Pro residues" evidence="1">
    <location>
        <begin position="368"/>
        <end position="402"/>
    </location>
</feature>
<feature type="compositionally biased region" description="Pro residues" evidence="1">
    <location>
        <begin position="295"/>
        <end position="307"/>
    </location>
</feature>
<dbReference type="EMBL" id="HBNR01072157">
    <property type="protein sequence ID" value="CAE4647613.1"/>
    <property type="molecule type" value="Transcribed_RNA"/>
</dbReference>
<proteinExistence type="predicted"/>
<feature type="region of interest" description="Disordered" evidence="1">
    <location>
        <begin position="213"/>
        <end position="416"/>
    </location>
</feature>
<feature type="compositionally biased region" description="Low complexity" evidence="1">
    <location>
        <begin position="65"/>
        <end position="75"/>
    </location>
</feature>
<feature type="compositionally biased region" description="Pro residues" evidence="1">
    <location>
        <begin position="96"/>
        <end position="110"/>
    </location>
</feature>
<feature type="region of interest" description="Disordered" evidence="1">
    <location>
        <begin position="1"/>
        <end position="199"/>
    </location>
</feature>
<feature type="compositionally biased region" description="Pro residues" evidence="1">
    <location>
        <begin position="129"/>
        <end position="142"/>
    </location>
</feature>
<feature type="compositionally biased region" description="Low complexity" evidence="1">
    <location>
        <begin position="308"/>
        <end position="322"/>
    </location>
</feature>
<evidence type="ECO:0000313" key="2">
    <source>
        <dbReference type="EMBL" id="CAE4647613.1"/>
    </source>
</evidence>
<organism evidence="2">
    <name type="scientific">Alexandrium monilatum</name>
    <dbReference type="NCBI Taxonomy" id="311494"/>
    <lineage>
        <taxon>Eukaryota</taxon>
        <taxon>Sar</taxon>
        <taxon>Alveolata</taxon>
        <taxon>Dinophyceae</taxon>
        <taxon>Gonyaulacales</taxon>
        <taxon>Pyrocystaceae</taxon>
        <taxon>Alexandrium</taxon>
    </lineage>
</organism>
<feature type="compositionally biased region" description="Pro residues" evidence="1">
    <location>
        <begin position="340"/>
        <end position="353"/>
    </location>
</feature>
<sequence length="728" mass="73707">MPDPGSHWTCGIRRSPPIRPTGQAQPNPILSPPPTAGHLPTARPPAATTLPLPPVGRPPAPVPPLGAAAGPQATATPPPAPRPPGATRAPAATGPLRPPPRQRAPPPPAALPAATVVPPVAALNAHPPATAPPATMPPPNPVTAPVTAPPAAVTPPPAVPRPHPVPPQVATSLATSTPAITAPPHASPPPAAEPPAATSLPVAMNAFGSITHTAARSPPAATAQVPPVPMGVTRSVAGPPAAVSSPAGRSPLSGTALPPVPGSSSAVTPLTASSPGTASPPVTSPPGAANLQIASPPPVTPPPPVTSPPLATAPPVATTPPGTSLPPVTSPPVAKSPPAATAPPGTPPPPVTSPPIATSAPVATAPPGTVPPPNTSPPSTPRPPAVGTPPPALRPAIPPPPAVTRTPSTAMAAGGGPAETVAVSTCSSAGDDCSVTGCCRSSSLKCFERDAHWAGCLESCSVGIHLQDPPEERTPWSCRVLPHRGQPGVATHPLVFCFAICSSSSGEFELLRGQAHRRAGIFACDEHRIFGDRPVDLPGAQVLPQVVARRGVAGALTATWVNAAAFIAVWDQLLEQGHLLRHEWVVKADPDCVFVVHRLKSHLAEPQFAVPAASPRGTYLKNCAAGPRGLQLFGSIEVLSRNAVQTLKANWDHCKEEVDSSLMGEDMWLQKALDLIHVQAVEDYGHLADDGYCPGLPAPEVCSPGFVAFHPKKLPEQWLKCWDEAAVA</sequence>